<feature type="domain" description="Methyltransferase FkbM" evidence="1">
    <location>
        <begin position="193"/>
        <end position="331"/>
    </location>
</feature>
<evidence type="ECO:0000313" key="3">
    <source>
        <dbReference type="Proteomes" id="UP001501323"/>
    </source>
</evidence>
<dbReference type="EMBL" id="BAABJY010000001">
    <property type="protein sequence ID" value="GAA4853385.1"/>
    <property type="molecule type" value="Genomic_DNA"/>
</dbReference>
<dbReference type="InterPro" id="IPR006342">
    <property type="entry name" value="FkbM_mtfrase"/>
</dbReference>
<gene>
    <name evidence="2" type="ORF">GCM10023332_00520</name>
</gene>
<evidence type="ECO:0000259" key="1">
    <source>
        <dbReference type="Pfam" id="PF05050"/>
    </source>
</evidence>
<accession>A0ABP9DMH5</accession>
<dbReference type="RefSeq" id="WP_345293503.1">
    <property type="nucleotide sequence ID" value="NZ_BAABJY010000001.1"/>
</dbReference>
<evidence type="ECO:0000313" key="2">
    <source>
        <dbReference type="EMBL" id="GAA4853385.1"/>
    </source>
</evidence>
<keyword evidence="3" id="KW-1185">Reference proteome</keyword>
<comment type="caution">
    <text evidence="2">The sequence shown here is derived from an EMBL/GenBank/DDBJ whole genome shotgun (WGS) entry which is preliminary data.</text>
</comment>
<dbReference type="Gene3D" id="3.40.50.150">
    <property type="entry name" value="Vaccinia Virus protein VP39"/>
    <property type="match status" value="1"/>
</dbReference>
<reference evidence="3" key="1">
    <citation type="journal article" date="2019" name="Int. J. Syst. Evol. Microbiol.">
        <title>The Global Catalogue of Microorganisms (GCM) 10K type strain sequencing project: providing services to taxonomists for standard genome sequencing and annotation.</title>
        <authorList>
            <consortium name="The Broad Institute Genomics Platform"/>
            <consortium name="The Broad Institute Genome Sequencing Center for Infectious Disease"/>
            <person name="Wu L."/>
            <person name="Ma J."/>
        </authorList>
    </citation>
    <scope>NUCLEOTIDE SEQUENCE [LARGE SCALE GENOMIC DNA]</scope>
    <source>
        <strain evidence="3">JCM 18392</strain>
    </source>
</reference>
<dbReference type="Pfam" id="PF05050">
    <property type="entry name" value="Methyltransf_21"/>
    <property type="match status" value="1"/>
</dbReference>
<dbReference type="SUPFAM" id="SSF53335">
    <property type="entry name" value="S-adenosyl-L-methionine-dependent methyltransferases"/>
    <property type="match status" value="1"/>
</dbReference>
<protein>
    <recommendedName>
        <fullName evidence="1">Methyltransferase FkbM domain-containing protein</fullName>
    </recommendedName>
</protein>
<organism evidence="2 3">
    <name type="scientific">Luteimonas vadosa</name>
    <dbReference type="NCBI Taxonomy" id="1165507"/>
    <lineage>
        <taxon>Bacteria</taxon>
        <taxon>Pseudomonadati</taxon>
        <taxon>Pseudomonadota</taxon>
        <taxon>Gammaproteobacteria</taxon>
        <taxon>Lysobacterales</taxon>
        <taxon>Lysobacteraceae</taxon>
        <taxon>Luteimonas</taxon>
    </lineage>
</organism>
<dbReference type="Proteomes" id="UP001501323">
    <property type="component" value="Unassembled WGS sequence"/>
</dbReference>
<proteinExistence type="predicted"/>
<dbReference type="NCBIfam" id="TIGR01444">
    <property type="entry name" value="fkbM_fam"/>
    <property type="match status" value="1"/>
</dbReference>
<name>A0ABP9DMH5_9GAMM</name>
<sequence>MDIKRIAEEAISSVQAASPAVRAFQASHAARYAIGRNTDTLNVHRAWPLAGVIDDFLSEPTWQGIPIVRTRDIRPDAWIVNCSTSISPVAVQRHLSGAGLQNVLGLHELSACPSGNVPWPSFVQDQRDEIALHGQAWSEIYATLEDARSRQVLLDVLRYRVTADPAYMQGYDVAIQEQYFEEFMDYREETFIDAGGFDGDTAQAFADRYPDYRKIIVFEPSEKNMQSATRRLASYRDIEFRTTGLSDTPGALPFDPDTGSASSVTASGSSMIIVETLDAAVTEPVSVIKMDLEGWELKALHGSRSHITREKPKLAIAVYHAAPDLRLIHRYVQGFGLGYKCYLRHYTQGWSETVMYFVR</sequence>
<dbReference type="InterPro" id="IPR029063">
    <property type="entry name" value="SAM-dependent_MTases_sf"/>
</dbReference>